<organism evidence="3">
    <name type="scientific">Aphanomyces astaci</name>
    <name type="common">Crayfish plague agent</name>
    <dbReference type="NCBI Taxonomy" id="112090"/>
    <lineage>
        <taxon>Eukaryota</taxon>
        <taxon>Sar</taxon>
        <taxon>Stramenopiles</taxon>
        <taxon>Oomycota</taxon>
        <taxon>Saprolegniomycetes</taxon>
        <taxon>Saprolegniales</taxon>
        <taxon>Verrucalvaceae</taxon>
        <taxon>Aphanomyces</taxon>
    </lineage>
</organism>
<dbReference type="VEuPathDB" id="FungiDB:H257_06601"/>
<gene>
    <name evidence="3" type="ORF">H257_06601</name>
</gene>
<dbReference type="EMBL" id="KI913126">
    <property type="protein sequence ID" value="ETV80260.1"/>
    <property type="molecule type" value="Genomic_DNA"/>
</dbReference>
<keyword evidence="2" id="KW-0812">Transmembrane</keyword>
<feature type="compositionally biased region" description="Basic and acidic residues" evidence="1">
    <location>
        <begin position="27"/>
        <end position="99"/>
    </location>
</feature>
<dbReference type="AlphaFoldDB" id="W4GKN8"/>
<name>W4GKN8_APHAT</name>
<evidence type="ECO:0000256" key="2">
    <source>
        <dbReference type="SAM" id="Phobius"/>
    </source>
</evidence>
<feature type="region of interest" description="Disordered" evidence="1">
    <location>
        <begin position="1"/>
        <end position="99"/>
    </location>
</feature>
<proteinExistence type="predicted"/>
<dbReference type="GeneID" id="20808597"/>
<feature type="transmembrane region" description="Helical" evidence="2">
    <location>
        <begin position="169"/>
        <end position="189"/>
    </location>
</feature>
<evidence type="ECO:0000313" key="3">
    <source>
        <dbReference type="EMBL" id="ETV80260.1"/>
    </source>
</evidence>
<dbReference type="RefSeq" id="XP_009830184.1">
    <property type="nucleotide sequence ID" value="XM_009831882.1"/>
</dbReference>
<keyword evidence="2" id="KW-0472">Membrane</keyword>
<accession>W4GKN8</accession>
<evidence type="ECO:0000256" key="1">
    <source>
        <dbReference type="SAM" id="MobiDB-lite"/>
    </source>
</evidence>
<sequence>MKVQHSSISHFAMTAQGDDSSGGSANHHHEEPESRHEEHHEEPHEWKSQEKWVKHQEKEAEKEEKEAKQHAKEAEKEEKKAQKHAETARKHAEAARRHAEAARLIRNATVNGTIPFHEGNWTHPSGNWSQHLLPEATNSTLNQNIKFESHHGDSLSLEAISHDQRHSSLTTASGLAVVGVLGFVAFKVVNKLRRRADYHMIPSESTFLI</sequence>
<keyword evidence="2" id="KW-1133">Transmembrane helix</keyword>
<protein>
    <submittedName>
        <fullName evidence="3">Uncharacterized protein</fullName>
    </submittedName>
</protein>
<reference evidence="3" key="1">
    <citation type="submission" date="2013-12" db="EMBL/GenBank/DDBJ databases">
        <title>The Genome Sequence of Aphanomyces astaci APO3.</title>
        <authorList>
            <consortium name="The Broad Institute Genomics Platform"/>
            <person name="Russ C."/>
            <person name="Tyler B."/>
            <person name="van West P."/>
            <person name="Dieguez-Uribeondo J."/>
            <person name="Young S.K."/>
            <person name="Zeng Q."/>
            <person name="Gargeya S."/>
            <person name="Fitzgerald M."/>
            <person name="Abouelleil A."/>
            <person name="Alvarado L."/>
            <person name="Chapman S.B."/>
            <person name="Gainer-Dewar J."/>
            <person name="Goldberg J."/>
            <person name="Griggs A."/>
            <person name="Gujja S."/>
            <person name="Hansen M."/>
            <person name="Howarth C."/>
            <person name="Imamovic A."/>
            <person name="Ireland A."/>
            <person name="Larimer J."/>
            <person name="McCowan C."/>
            <person name="Murphy C."/>
            <person name="Pearson M."/>
            <person name="Poon T.W."/>
            <person name="Priest M."/>
            <person name="Roberts A."/>
            <person name="Saif S."/>
            <person name="Shea T."/>
            <person name="Sykes S."/>
            <person name="Wortman J."/>
            <person name="Nusbaum C."/>
            <person name="Birren B."/>
        </authorList>
    </citation>
    <scope>NUCLEOTIDE SEQUENCE [LARGE SCALE GENOMIC DNA]</scope>
    <source>
        <strain evidence="3">APO3</strain>
    </source>
</reference>